<proteinExistence type="predicted"/>
<sequence>MSPFLFSADLAVTDLGRHARATTTVDQAMADLFGDDFSRALHRETAYAVPDSERLTCPVHQDWRSHCLPLHVARPAAA</sequence>
<protein>
    <submittedName>
        <fullName evidence="1">Uncharacterized protein</fullName>
    </submittedName>
</protein>
<name>A0A941FEN6_9ACTN</name>
<comment type="caution">
    <text evidence="1">The sequence shown here is derived from an EMBL/GenBank/DDBJ whole genome shotgun (WGS) entry which is preliminary data.</text>
</comment>
<gene>
    <name evidence="1" type="ORF">KEF29_03285</name>
</gene>
<dbReference type="AlphaFoldDB" id="A0A941FEN6"/>
<dbReference type="EMBL" id="JAGTPG010000001">
    <property type="protein sequence ID" value="MBR8638632.1"/>
    <property type="molecule type" value="Genomic_DNA"/>
</dbReference>
<accession>A0A941FEN6</accession>
<keyword evidence="2" id="KW-1185">Reference proteome</keyword>
<organism evidence="1 2">
    <name type="scientific">Streptomyces tuirus</name>
    <dbReference type="NCBI Taxonomy" id="68278"/>
    <lineage>
        <taxon>Bacteria</taxon>
        <taxon>Bacillati</taxon>
        <taxon>Actinomycetota</taxon>
        <taxon>Actinomycetes</taxon>
        <taxon>Kitasatosporales</taxon>
        <taxon>Streptomycetaceae</taxon>
        <taxon>Streptomyces</taxon>
    </lineage>
</organism>
<reference evidence="1 2" key="1">
    <citation type="submission" date="2021-04" db="EMBL/GenBank/DDBJ databases">
        <title>Characterization of the biosynthetic gene cluster of new lipopeptides with antitumor activity in the genome of the marine Streptomyces PHM034.</title>
        <authorList>
            <person name="Ceniceros A."/>
            <person name="Canedo L."/>
            <person name="Mendez C."/>
            <person name="Olano C."/>
            <person name="Schleissner C."/>
            <person name="Cuevas C."/>
            <person name="De La Calle F."/>
            <person name="Salas J.A."/>
        </authorList>
    </citation>
    <scope>NUCLEOTIDE SEQUENCE [LARGE SCALE GENOMIC DNA]</scope>
    <source>
        <strain evidence="1 2">PHM034</strain>
    </source>
</reference>
<evidence type="ECO:0000313" key="2">
    <source>
        <dbReference type="Proteomes" id="UP000682308"/>
    </source>
</evidence>
<evidence type="ECO:0000313" key="1">
    <source>
        <dbReference type="EMBL" id="MBR8638632.1"/>
    </source>
</evidence>
<dbReference type="Proteomes" id="UP000682308">
    <property type="component" value="Unassembled WGS sequence"/>
</dbReference>